<protein>
    <submittedName>
        <fullName evidence="1">Uncharacterized protein</fullName>
    </submittedName>
</protein>
<dbReference type="HOGENOM" id="CLU_3266308_0_0_7"/>
<evidence type="ECO:0000313" key="2">
    <source>
        <dbReference type="Proteomes" id="UP000010074"/>
    </source>
</evidence>
<dbReference type="Proteomes" id="UP000010074">
    <property type="component" value="Chromosome"/>
</dbReference>
<proteinExistence type="predicted"/>
<reference evidence="1 2" key="1">
    <citation type="journal article" date="2012" name="BMC Genomics">
        <title>Genome analysis of a simultaneously predatory and prey-independent, novel Bdellovibrio bacteriovorus from the River Tiber, supports in silico predictions of both ancient and recent lateral gene transfer from diverse bacteria.</title>
        <authorList>
            <person name="Hobley L."/>
            <person name="Lerner T.R."/>
            <person name="Williams L.E."/>
            <person name="Lambert C."/>
            <person name="Till R."/>
            <person name="Milner D.S."/>
            <person name="Basford S.M."/>
            <person name="Capeness M.J."/>
            <person name="Fenton A.K."/>
            <person name="Atterbury R.J."/>
            <person name="Harris M.A."/>
            <person name="Sockett R.E."/>
        </authorList>
    </citation>
    <scope>NUCLEOTIDE SEQUENCE [LARGE SCALE GENOMIC DNA]</scope>
    <source>
        <strain evidence="1 2">Tiberius</strain>
    </source>
</reference>
<dbReference type="PATRIC" id="fig|1069642.3.peg.1061"/>
<dbReference type="EMBL" id="CP002930">
    <property type="protein sequence ID" value="AFY00776.1"/>
    <property type="molecule type" value="Genomic_DNA"/>
</dbReference>
<sequence>MGETSWTKKRGFLIQLKNGKTLFSSGALYSTAGEHCQQFLK</sequence>
<name>K7YLV9_BDEBC</name>
<organism evidence="1 2">
    <name type="scientific">Bdellovibrio bacteriovorus str. Tiberius</name>
    <dbReference type="NCBI Taxonomy" id="1069642"/>
    <lineage>
        <taxon>Bacteria</taxon>
        <taxon>Pseudomonadati</taxon>
        <taxon>Bdellovibrionota</taxon>
        <taxon>Bdellovibrionia</taxon>
        <taxon>Bdellovibrionales</taxon>
        <taxon>Pseudobdellovibrionaceae</taxon>
        <taxon>Bdellovibrio</taxon>
    </lineage>
</organism>
<accession>K7YLV9</accession>
<dbReference type="AlphaFoldDB" id="K7YLV9"/>
<dbReference type="KEGG" id="bbat:Bdt_1076"/>
<gene>
    <name evidence="1" type="ORF">Bdt_1076</name>
</gene>
<evidence type="ECO:0000313" key="1">
    <source>
        <dbReference type="EMBL" id="AFY00776.1"/>
    </source>
</evidence>